<gene>
    <name evidence="4" type="ORF">BJ969_003686</name>
</gene>
<sequence length="166" mass="17164">MGGPRLRPVADPTGLRQVFGTVPAGVLAVCGLDGEVPVGMAASSFTSVSLDPPLVSVCVQRTSTTWPVLAGLPRLGLSVLGAGQDELCRRLSARGVDRFAGTRWSSTGGGAVHVDDAVAWFECAPHDDLPAGDHRIVLLRVLATATVPAAEPLVFHGGKYRSLSIG</sequence>
<keyword evidence="5" id="KW-1185">Reference proteome</keyword>
<reference evidence="4 5" key="1">
    <citation type="submission" date="2020-08" db="EMBL/GenBank/DDBJ databases">
        <title>Sequencing the genomes of 1000 actinobacteria strains.</title>
        <authorList>
            <person name="Klenk H.-P."/>
        </authorList>
    </citation>
    <scope>NUCLEOTIDE SEQUENCE [LARGE SCALE GENOMIC DNA]</scope>
    <source>
        <strain evidence="4 5">DSM 45582</strain>
    </source>
</reference>
<dbReference type="PANTHER" id="PTHR30466:SF11">
    <property type="entry name" value="FLAVIN-DEPENDENT MONOOXYGENASE, REDUCTASE SUBUNIT HSAB"/>
    <property type="match status" value="1"/>
</dbReference>
<comment type="similarity">
    <text evidence="1">Belongs to the non-flavoprotein flavin reductase family.</text>
</comment>
<dbReference type="GO" id="GO:0010181">
    <property type="term" value="F:FMN binding"/>
    <property type="evidence" value="ECO:0007669"/>
    <property type="project" value="InterPro"/>
</dbReference>
<evidence type="ECO:0000259" key="3">
    <source>
        <dbReference type="SMART" id="SM00903"/>
    </source>
</evidence>
<dbReference type="InterPro" id="IPR012349">
    <property type="entry name" value="Split_barrel_FMN-bd"/>
</dbReference>
<dbReference type="GO" id="GO:0042602">
    <property type="term" value="F:riboflavin reductase (NADPH) activity"/>
    <property type="evidence" value="ECO:0007669"/>
    <property type="project" value="TreeGrafter"/>
</dbReference>
<accession>A0A840NJW3</accession>
<dbReference type="Gene3D" id="2.30.110.10">
    <property type="entry name" value="Electron Transport, Fmn-binding Protein, Chain A"/>
    <property type="match status" value="1"/>
</dbReference>
<keyword evidence="2" id="KW-0560">Oxidoreductase</keyword>
<evidence type="ECO:0000256" key="1">
    <source>
        <dbReference type="ARBA" id="ARBA00008898"/>
    </source>
</evidence>
<dbReference type="SUPFAM" id="SSF50475">
    <property type="entry name" value="FMN-binding split barrel"/>
    <property type="match status" value="1"/>
</dbReference>
<dbReference type="AlphaFoldDB" id="A0A840NJW3"/>
<proteinExistence type="inferred from homology"/>
<dbReference type="Pfam" id="PF01613">
    <property type="entry name" value="Flavin_Reduct"/>
    <property type="match status" value="1"/>
</dbReference>
<dbReference type="RefSeq" id="WP_184480309.1">
    <property type="nucleotide sequence ID" value="NZ_JACHIV010000001.1"/>
</dbReference>
<dbReference type="InterPro" id="IPR002563">
    <property type="entry name" value="Flavin_Rdtase-like_dom"/>
</dbReference>
<dbReference type="PANTHER" id="PTHR30466">
    <property type="entry name" value="FLAVIN REDUCTASE"/>
    <property type="match status" value="1"/>
</dbReference>
<feature type="domain" description="Flavin reductase like" evidence="3">
    <location>
        <begin position="19"/>
        <end position="162"/>
    </location>
</feature>
<organism evidence="4 5">
    <name type="scientific">Saccharopolyspora gloriosae</name>
    <dbReference type="NCBI Taxonomy" id="455344"/>
    <lineage>
        <taxon>Bacteria</taxon>
        <taxon>Bacillati</taxon>
        <taxon>Actinomycetota</taxon>
        <taxon>Actinomycetes</taxon>
        <taxon>Pseudonocardiales</taxon>
        <taxon>Pseudonocardiaceae</taxon>
        <taxon>Saccharopolyspora</taxon>
    </lineage>
</organism>
<dbReference type="Proteomes" id="UP000580474">
    <property type="component" value="Unassembled WGS sequence"/>
</dbReference>
<protein>
    <submittedName>
        <fullName evidence="4">Flavin reductase (DIM6/NTAB) family NADH-FMN oxidoreductase RutF</fullName>
    </submittedName>
</protein>
<evidence type="ECO:0000313" key="4">
    <source>
        <dbReference type="EMBL" id="MBB5070598.1"/>
    </source>
</evidence>
<name>A0A840NJW3_9PSEU</name>
<evidence type="ECO:0000256" key="2">
    <source>
        <dbReference type="ARBA" id="ARBA00023002"/>
    </source>
</evidence>
<comment type="caution">
    <text evidence="4">The sequence shown here is derived from an EMBL/GenBank/DDBJ whole genome shotgun (WGS) entry which is preliminary data.</text>
</comment>
<evidence type="ECO:0000313" key="5">
    <source>
        <dbReference type="Proteomes" id="UP000580474"/>
    </source>
</evidence>
<dbReference type="EMBL" id="JACHIV010000001">
    <property type="protein sequence ID" value="MBB5070598.1"/>
    <property type="molecule type" value="Genomic_DNA"/>
</dbReference>
<dbReference type="InterPro" id="IPR050268">
    <property type="entry name" value="NADH-dep_flavin_reductase"/>
</dbReference>
<dbReference type="SMART" id="SM00903">
    <property type="entry name" value="Flavin_Reduct"/>
    <property type="match status" value="1"/>
</dbReference>